<gene>
    <name evidence="5" type="ORF">ACFS5M_07725</name>
</gene>
<evidence type="ECO:0000313" key="6">
    <source>
        <dbReference type="Proteomes" id="UP001597533"/>
    </source>
</evidence>
<dbReference type="PROSITE" id="PS51450">
    <property type="entry name" value="LRR"/>
    <property type="match status" value="1"/>
</dbReference>
<dbReference type="InterPro" id="IPR032675">
    <property type="entry name" value="LRR_dom_sf"/>
</dbReference>
<dbReference type="InterPro" id="IPR052574">
    <property type="entry name" value="CDIRP"/>
</dbReference>
<evidence type="ECO:0000256" key="1">
    <source>
        <dbReference type="ARBA" id="ARBA00022614"/>
    </source>
</evidence>
<evidence type="ECO:0000313" key="5">
    <source>
        <dbReference type="EMBL" id="MFD2823553.1"/>
    </source>
</evidence>
<dbReference type="InterPro" id="IPR026444">
    <property type="entry name" value="Secre_tail"/>
</dbReference>
<dbReference type="Pfam" id="PF18962">
    <property type="entry name" value="Por_Secre_tail"/>
    <property type="match status" value="1"/>
</dbReference>
<keyword evidence="3" id="KW-0677">Repeat</keyword>
<comment type="caution">
    <text evidence="5">The sequence shown here is derived from an EMBL/GenBank/DDBJ whole genome shotgun (WGS) entry which is preliminary data.</text>
</comment>
<evidence type="ECO:0000256" key="2">
    <source>
        <dbReference type="ARBA" id="ARBA00022729"/>
    </source>
</evidence>
<evidence type="ECO:0000256" key="3">
    <source>
        <dbReference type="ARBA" id="ARBA00022737"/>
    </source>
</evidence>
<feature type="domain" description="Secretion system C-terminal sorting" evidence="4">
    <location>
        <begin position="387"/>
        <end position="456"/>
    </location>
</feature>
<keyword evidence="1" id="KW-0433">Leucine-rich repeat</keyword>
<proteinExistence type="predicted"/>
<dbReference type="RefSeq" id="WP_183487570.1">
    <property type="nucleotide sequence ID" value="NZ_JBHUOV010000002.1"/>
</dbReference>
<keyword evidence="6" id="KW-1185">Reference proteome</keyword>
<dbReference type="Gene3D" id="3.80.10.10">
    <property type="entry name" value="Ribonuclease Inhibitor"/>
    <property type="match status" value="1"/>
</dbReference>
<accession>A0ABW5WQE9</accession>
<protein>
    <submittedName>
        <fullName evidence="5">T9SS type A sorting domain-containing protein</fullName>
    </submittedName>
</protein>
<dbReference type="EMBL" id="JBHUOV010000002">
    <property type="protein sequence ID" value="MFD2823553.1"/>
    <property type="molecule type" value="Genomic_DNA"/>
</dbReference>
<dbReference type="SUPFAM" id="SSF52058">
    <property type="entry name" value="L domain-like"/>
    <property type="match status" value="1"/>
</dbReference>
<dbReference type="InterPro" id="IPR001611">
    <property type="entry name" value="Leu-rich_rpt"/>
</dbReference>
<organism evidence="5 6">
    <name type="scientific">Lacinutrix iliipiscaria</name>
    <dbReference type="NCBI Taxonomy" id="1230532"/>
    <lineage>
        <taxon>Bacteria</taxon>
        <taxon>Pseudomonadati</taxon>
        <taxon>Bacteroidota</taxon>
        <taxon>Flavobacteriia</taxon>
        <taxon>Flavobacteriales</taxon>
        <taxon>Flavobacteriaceae</taxon>
        <taxon>Lacinutrix</taxon>
    </lineage>
</organism>
<dbReference type="NCBIfam" id="TIGR04183">
    <property type="entry name" value="Por_Secre_tail"/>
    <property type="match status" value="1"/>
</dbReference>
<sequence>MLPNAPRQVVFLSLSRYKFFAFVIALLCFSLNTHSHSFSPTTPIPDSTFEQALIALNIDTNGLNGNILNSDALAVHTLFIGNIGVTNLSGIEAFGNLINLYAYNNSLSSVDLSNNTKLEILDLDNNNLSSLNIENNEALIKIYISNNAITTLDLSHNLQLEFISCNLNNLSALDVSLNTLLKDIRCYSNNLTSIDLSNNLNLEKLFISENSLTSLDLTMNTSLETLTCDNNDLNSIDLSNNTVLDYLGCSNNNLNTLTLTNNTALKRLLCNNNNLTSIDVSTAEDLFLFYTMNNQIQSIDLSDNSDLKYFRAENNLLTNVDIRNNHNHRINEFVVTQNSGLTCVFVDNPNASYLSDWELDGNANFVEDEDECQTLSVKEDLNLSFTLYPNPANDFVNVNLNTHKASFKLYTIKGQFIFEKDMLLGSNTVDISDLSAGLYVVAIQTENGLTTKKLVIN</sequence>
<name>A0ABW5WQE9_9FLAO</name>
<keyword evidence="2" id="KW-0732">Signal</keyword>
<dbReference type="PANTHER" id="PTHR47566">
    <property type="match status" value="1"/>
</dbReference>
<dbReference type="PANTHER" id="PTHR47566:SF1">
    <property type="entry name" value="PROTEIN NUD1"/>
    <property type="match status" value="1"/>
</dbReference>
<evidence type="ECO:0000259" key="4">
    <source>
        <dbReference type="Pfam" id="PF18962"/>
    </source>
</evidence>
<reference evidence="6" key="1">
    <citation type="journal article" date="2019" name="Int. J. Syst. Evol. Microbiol.">
        <title>The Global Catalogue of Microorganisms (GCM) 10K type strain sequencing project: providing services to taxonomists for standard genome sequencing and annotation.</title>
        <authorList>
            <consortium name="The Broad Institute Genomics Platform"/>
            <consortium name="The Broad Institute Genome Sequencing Center for Infectious Disease"/>
            <person name="Wu L."/>
            <person name="Ma J."/>
        </authorList>
    </citation>
    <scope>NUCLEOTIDE SEQUENCE [LARGE SCALE GENOMIC DNA]</scope>
    <source>
        <strain evidence="6">KCTC 32141</strain>
    </source>
</reference>
<dbReference type="Proteomes" id="UP001597533">
    <property type="component" value="Unassembled WGS sequence"/>
</dbReference>